<evidence type="ECO:0000256" key="9">
    <source>
        <dbReference type="SAM" id="Phobius"/>
    </source>
</evidence>
<dbReference type="InterPro" id="IPR050482">
    <property type="entry name" value="Sensor_HK_TwoCompSys"/>
</dbReference>
<dbReference type="EC" id="2.7.13.3" evidence="2"/>
<dbReference type="InterPro" id="IPR036890">
    <property type="entry name" value="HATPase_C_sf"/>
</dbReference>
<dbReference type="GO" id="GO:0005524">
    <property type="term" value="F:ATP binding"/>
    <property type="evidence" value="ECO:0007669"/>
    <property type="project" value="UniProtKB-KW"/>
</dbReference>
<evidence type="ECO:0000256" key="1">
    <source>
        <dbReference type="ARBA" id="ARBA00000085"/>
    </source>
</evidence>
<dbReference type="InterPro" id="IPR025828">
    <property type="entry name" value="Put_sensor_dom"/>
</dbReference>
<dbReference type="Gene3D" id="1.20.5.1930">
    <property type="match status" value="1"/>
</dbReference>
<keyword evidence="3" id="KW-0597">Phosphoprotein</keyword>
<reference evidence="12 13" key="1">
    <citation type="submission" date="2019-09" db="EMBL/GenBank/DDBJ databases">
        <title>Phylogeny of genus Pseudoclavibacter and closely related genus.</title>
        <authorList>
            <person name="Li Y."/>
        </authorList>
    </citation>
    <scope>NUCLEOTIDE SEQUENCE [LARGE SCALE GENOMIC DNA]</scope>
    <source>
        <strain evidence="12 13">DSM 23821</strain>
    </source>
</reference>
<keyword evidence="6" id="KW-0418">Kinase</keyword>
<organism evidence="12 13">
    <name type="scientific">Pseudoclavibacter chungangensis</name>
    <dbReference type="NCBI Taxonomy" id="587635"/>
    <lineage>
        <taxon>Bacteria</taxon>
        <taxon>Bacillati</taxon>
        <taxon>Actinomycetota</taxon>
        <taxon>Actinomycetes</taxon>
        <taxon>Micrococcales</taxon>
        <taxon>Microbacteriaceae</taxon>
        <taxon>Pseudoclavibacter</taxon>
    </lineage>
</organism>
<keyword evidence="4" id="KW-0808">Transferase</keyword>
<keyword evidence="8" id="KW-0902">Two-component regulatory system</keyword>
<evidence type="ECO:0000256" key="5">
    <source>
        <dbReference type="ARBA" id="ARBA00022741"/>
    </source>
</evidence>
<sequence>MKLRIGSALAAITHLAAYGVFGWVVFWSLTTLAGLAVGLLPVFGIGLLFLALLALCLRAIWLLESWRVSTLFDIDVRQVPMRRSTRTDWLRIPNTLLLQFADGNNWLAVLHGFIMTLLGSIALGVVTGIGWAIGMLFWPITYAGVEAPWVGPIAPTSPWIVVLGVVFIALGLAVLYGLAVVHRVISVPMFSPDRERELREQAQASERRQGEAIRAADVERSRIERDLHDGVQPRLVSVGMTLGRARQKIATDPEAATALLDEAHTSTKAAITELRQLARGFQPAVLEDRGLDAALSALAAGTHLPVQLDVRVGGRCSRAAESAMYFAIAESLTNATKHARAQGCRVTVLERPGGMLWARIEDDGVGGAKQLPGGGIDGVANRVRAAGGTYSLSSPLGGPTTIEVSLPCAS</sequence>
<accession>A0A7J5BR90</accession>
<dbReference type="GO" id="GO:0016020">
    <property type="term" value="C:membrane"/>
    <property type="evidence" value="ECO:0007669"/>
    <property type="project" value="InterPro"/>
</dbReference>
<proteinExistence type="predicted"/>
<feature type="domain" description="Putative sensor" evidence="11">
    <location>
        <begin position="20"/>
        <end position="184"/>
    </location>
</feature>
<feature type="domain" description="Signal transduction histidine kinase subgroup 3 dimerisation and phosphoacceptor" evidence="10">
    <location>
        <begin position="219"/>
        <end position="286"/>
    </location>
</feature>
<keyword evidence="9" id="KW-0472">Membrane</keyword>
<dbReference type="InterPro" id="IPR011712">
    <property type="entry name" value="Sig_transdc_His_kin_sub3_dim/P"/>
</dbReference>
<dbReference type="Gene3D" id="3.30.565.10">
    <property type="entry name" value="Histidine kinase-like ATPase, C-terminal domain"/>
    <property type="match status" value="1"/>
</dbReference>
<keyword evidence="13" id="KW-1185">Reference proteome</keyword>
<dbReference type="SUPFAM" id="SSF55874">
    <property type="entry name" value="ATPase domain of HSP90 chaperone/DNA topoisomerase II/histidine kinase"/>
    <property type="match status" value="1"/>
</dbReference>
<feature type="transmembrane region" description="Helical" evidence="9">
    <location>
        <begin position="32"/>
        <end position="57"/>
    </location>
</feature>
<dbReference type="GO" id="GO:0000155">
    <property type="term" value="F:phosphorelay sensor kinase activity"/>
    <property type="evidence" value="ECO:0007669"/>
    <property type="project" value="InterPro"/>
</dbReference>
<feature type="transmembrane region" description="Helical" evidence="9">
    <location>
        <begin position="7"/>
        <end position="26"/>
    </location>
</feature>
<keyword evidence="5" id="KW-0547">Nucleotide-binding</keyword>
<dbReference type="EMBL" id="WBJZ01000010">
    <property type="protein sequence ID" value="KAB1656811.1"/>
    <property type="molecule type" value="Genomic_DNA"/>
</dbReference>
<feature type="transmembrane region" description="Helical" evidence="9">
    <location>
        <begin position="113"/>
        <end position="138"/>
    </location>
</feature>
<gene>
    <name evidence="12" type="ORF">F8O01_09125</name>
</gene>
<evidence type="ECO:0000256" key="6">
    <source>
        <dbReference type="ARBA" id="ARBA00022777"/>
    </source>
</evidence>
<evidence type="ECO:0000256" key="4">
    <source>
        <dbReference type="ARBA" id="ARBA00022679"/>
    </source>
</evidence>
<keyword evidence="9" id="KW-1133">Transmembrane helix</keyword>
<dbReference type="RefSeq" id="WP_158040563.1">
    <property type="nucleotide sequence ID" value="NZ_JACCFV010000001.1"/>
</dbReference>
<feature type="transmembrane region" description="Helical" evidence="9">
    <location>
        <begin position="158"/>
        <end position="181"/>
    </location>
</feature>
<comment type="caution">
    <text evidence="12">The sequence shown here is derived from an EMBL/GenBank/DDBJ whole genome shotgun (WGS) entry which is preliminary data.</text>
</comment>
<keyword evidence="7" id="KW-0067">ATP-binding</keyword>
<dbReference type="PANTHER" id="PTHR24421:SF10">
    <property type="entry name" value="NITRATE_NITRITE SENSOR PROTEIN NARQ"/>
    <property type="match status" value="1"/>
</dbReference>
<dbReference type="CDD" id="cd16917">
    <property type="entry name" value="HATPase_UhpB-NarQ-NarX-like"/>
    <property type="match status" value="1"/>
</dbReference>
<evidence type="ECO:0000313" key="13">
    <source>
        <dbReference type="Proteomes" id="UP000467240"/>
    </source>
</evidence>
<keyword evidence="9" id="KW-0812">Transmembrane</keyword>
<comment type="catalytic activity">
    <reaction evidence="1">
        <text>ATP + protein L-histidine = ADP + protein N-phospho-L-histidine.</text>
        <dbReference type="EC" id="2.7.13.3"/>
    </reaction>
</comment>
<evidence type="ECO:0000256" key="7">
    <source>
        <dbReference type="ARBA" id="ARBA00022840"/>
    </source>
</evidence>
<dbReference type="PANTHER" id="PTHR24421">
    <property type="entry name" value="NITRATE/NITRITE SENSOR PROTEIN NARX-RELATED"/>
    <property type="match status" value="1"/>
</dbReference>
<evidence type="ECO:0000259" key="10">
    <source>
        <dbReference type="Pfam" id="PF07730"/>
    </source>
</evidence>
<name>A0A7J5BR90_9MICO</name>
<evidence type="ECO:0000313" key="12">
    <source>
        <dbReference type="EMBL" id="KAB1656811.1"/>
    </source>
</evidence>
<evidence type="ECO:0000256" key="2">
    <source>
        <dbReference type="ARBA" id="ARBA00012438"/>
    </source>
</evidence>
<dbReference type="OrthoDB" id="5242012at2"/>
<evidence type="ECO:0000256" key="8">
    <source>
        <dbReference type="ARBA" id="ARBA00023012"/>
    </source>
</evidence>
<protein>
    <recommendedName>
        <fullName evidence="2">histidine kinase</fullName>
        <ecNumber evidence="2">2.7.13.3</ecNumber>
    </recommendedName>
</protein>
<evidence type="ECO:0000256" key="3">
    <source>
        <dbReference type="ARBA" id="ARBA00022553"/>
    </source>
</evidence>
<dbReference type="Proteomes" id="UP000467240">
    <property type="component" value="Unassembled WGS sequence"/>
</dbReference>
<dbReference type="Pfam" id="PF13796">
    <property type="entry name" value="Sensor"/>
    <property type="match status" value="1"/>
</dbReference>
<dbReference type="Pfam" id="PF07730">
    <property type="entry name" value="HisKA_3"/>
    <property type="match status" value="1"/>
</dbReference>
<dbReference type="GO" id="GO:0046983">
    <property type="term" value="F:protein dimerization activity"/>
    <property type="evidence" value="ECO:0007669"/>
    <property type="project" value="InterPro"/>
</dbReference>
<dbReference type="AlphaFoldDB" id="A0A7J5BR90"/>
<evidence type="ECO:0000259" key="11">
    <source>
        <dbReference type="Pfam" id="PF13796"/>
    </source>
</evidence>